<keyword evidence="6" id="KW-1185">Reference proteome</keyword>
<dbReference type="KEGG" id="eff:skT53_33810"/>
<name>A0A7I8DHK8_9BACL</name>
<evidence type="ECO:0008006" key="7">
    <source>
        <dbReference type="Google" id="ProtNLM"/>
    </source>
</evidence>
<gene>
    <name evidence="5" type="ORF">skT53_33810</name>
</gene>
<evidence type="ECO:0000256" key="3">
    <source>
        <dbReference type="ARBA" id="ARBA00022691"/>
    </source>
</evidence>
<accession>A0A7I8DHK8</accession>
<dbReference type="Proteomes" id="UP000593802">
    <property type="component" value="Chromosome"/>
</dbReference>
<keyword evidence="1" id="KW-0489">Methyltransferase</keyword>
<reference evidence="5 6" key="1">
    <citation type="submission" date="2020-08" db="EMBL/GenBank/DDBJ databases">
        <title>Complete Genome Sequence of Effusibacillus dendaii Strain skT53, Isolated from Farmland soil.</title>
        <authorList>
            <person name="Konishi T."/>
            <person name="Kawasaki H."/>
        </authorList>
    </citation>
    <scope>NUCLEOTIDE SEQUENCE [LARGE SCALE GENOMIC DNA]</scope>
    <source>
        <strain evidence="6">skT53</strain>
    </source>
</reference>
<evidence type="ECO:0000256" key="1">
    <source>
        <dbReference type="ARBA" id="ARBA00022603"/>
    </source>
</evidence>
<dbReference type="GO" id="GO:0008171">
    <property type="term" value="F:O-methyltransferase activity"/>
    <property type="evidence" value="ECO:0007669"/>
    <property type="project" value="InterPro"/>
</dbReference>
<dbReference type="InterPro" id="IPR002935">
    <property type="entry name" value="SAM_O-MeTrfase"/>
</dbReference>
<dbReference type="Pfam" id="PF01596">
    <property type="entry name" value="Methyltransf_3"/>
    <property type="match status" value="1"/>
</dbReference>
<dbReference type="InterPro" id="IPR029063">
    <property type="entry name" value="SAM-dependent_MTases_sf"/>
</dbReference>
<dbReference type="SUPFAM" id="SSF53335">
    <property type="entry name" value="S-adenosyl-L-methionine-dependent methyltransferases"/>
    <property type="match status" value="1"/>
</dbReference>
<protein>
    <recommendedName>
        <fullName evidence="7">O-methyltransferase</fullName>
    </recommendedName>
</protein>
<keyword evidence="2" id="KW-0808">Transferase</keyword>
<organism evidence="5 6">
    <name type="scientific">Effusibacillus dendaii</name>
    <dbReference type="NCBI Taxonomy" id="2743772"/>
    <lineage>
        <taxon>Bacteria</taxon>
        <taxon>Bacillati</taxon>
        <taxon>Bacillota</taxon>
        <taxon>Bacilli</taxon>
        <taxon>Bacillales</taxon>
        <taxon>Alicyclobacillaceae</taxon>
        <taxon>Effusibacillus</taxon>
    </lineage>
</organism>
<sequence>MASLEGPWDFVFIDAVKEEYIFYLAMVWPKLRSGGLIVADNMLSHKGILGITAYQGFVRLQDDGATVTVPSDQAMSSLVNISGGLTRPLNSERKRGKQFWGESGRSIGRAIS</sequence>
<feature type="region of interest" description="Disordered" evidence="4">
    <location>
        <begin position="89"/>
        <end position="112"/>
    </location>
</feature>
<dbReference type="EMBL" id="AP023366">
    <property type="protein sequence ID" value="BCJ88396.1"/>
    <property type="molecule type" value="Genomic_DNA"/>
</dbReference>
<dbReference type="Gene3D" id="3.40.50.150">
    <property type="entry name" value="Vaccinia Virus protein VP39"/>
    <property type="match status" value="1"/>
</dbReference>
<evidence type="ECO:0000313" key="6">
    <source>
        <dbReference type="Proteomes" id="UP000593802"/>
    </source>
</evidence>
<evidence type="ECO:0000256" key="2">
    <source>
        <dbReference type="ARBA" id="ARBA00022679"/>
    </source>
</evidence>
<dbReference type="GO" id="GO:0032259">
    <property type="term" value="P:methylation"/>
    <property type="evidence" value="ECO:0007669"/>
    <property type="project" value="UniProtKB-KW"/>
</dbReference>
<dbReference type="AlphaFoldDB" id="A0A7I8DHK8"/>
<proteinExistence type="predicted"/>
<evidence type="ECO:0000313" key="5">
    <source>
        <dbReference type="EMBL" id="BCJ88396.1"/>
    </source>
</evidence>
<keyword evidence="3" id="KW-0949">S-adenosyl-L-methionine</keyword>
<evidence type="ECO:0000256" key="4">
    <source>
        <dbReference type="SAM" id="MobiDB-lite"/>
    </source>
</evidence>